<dbReference type="Pfam" id="PF17650">
    <property type="entry name" value="RACo_linker"/>
    <property type="match status" value="1"/>
</dbReference>
<dbReference type="PANTHER" id="PTHR42895">
    <property type="entry name" value="IRON-SULFUR CLUSTER-BINDING PROTEIN-RELATED"/>
    <property type="match status" value="1"/>
</dbReference>
<sequence length="531" mass="57623">MQLSLTENNDIILQNRVLVDVDIDPMSRKVYIELEQPSLLNNQADVDRLVDSLRACCGDQVTVPLKMMNKVGEALREGDWRVTATLARFGAVWQVIDIEPGDRMARHYGLAVDLGTTTVVGYLVDLSTGQIMATEADYNGQIQYGMDILTRIYLAGTPGGCKQLQDAVVETLNKIILGLAQKCRVERREISAVTVGANSTMIHLLLGLDPSRICQAPYIPVVNLPGYLKVSDIGLQVNPHAPLYCLPGVGSYVGGDVLGGILASGLHKKPELALFVDIGTNGEMVLGNEEWLMACAGAAGPALEGDVAHDGMRAEPGAVYQVRIDPETKDVNYKTIAGQKAVGICGSGLVDCLAELLLAGIIDRAGKFRSRSREFVVVPAAESATGRDITFTQTDIDNLMRTKGAVNAALETLLEGVGCGLTDITTFYAAGAFGQYLNLESAIIIGLYPDLPREHMIRLGNSSGEGARLVLISDASRREVEKIARSITYFELNAKEEFMNRFVGSKFLPHTNLDYYPTVKQKMMQRGLIQE</sequence>
<evidence type="ECO:0000259" key="3">
    <source>
        <dbReference type="Pfam" id="PF17651"/>
    </source>
</evidence>
<dbReference type="Pfam" id="PF17651">
    <property type="entry name" value="Raco_middle"/>
    <property type="match status" value="1"/>
</dbReference>
<feature type="domain" description="RACo linker region" evidence="2">
    <location>
        <begin position="20"/>
        <end position="103"/>
    </location>
</feature>
<dbReference type="InterPro" id="IPR041414">
    <property type="entry name" value="Raco-like_middle"/>
</dbReference>
<name>A0A1I6D9K0_9FIRM</name>
<dbReference type="Proteomes" id="UP000199584">
    <property type="component" value="Unassembled WGS sequence"/>
</dbReference>
<dbReference type="Pfam" id="PF14574">
    <property type="entry name" value="RACo_C_ter"/>
    <property type="match status" value="1"/>
</dbReference>
<dbReference type="RefSeq" id="WP_092482540.1">
    <property type="nucleotide sequence ID" value="NZ_FOYM01000007.1"/>
</dbReference>
<proteinExistence type="predicted"/>
<organism evidence="4 5">
    <name type="scientific">Desulfoscipio geothermicus DSM 3669</name>
    <dbReference type="NCBI Taxonomy" id="1121426"/>
    <lineage>
        <taxon>Bacteria</taxon>
        <taxon>Bacillati</taxon>
        <taxon>Bacillota</taxon>
        <taxon>Clostridia</taxon>
        <taxon>Eubacteriales</taxon>
        <taxon>Desulfallaceae</taxon>
        <taxon>Desulfoscipio</taxon>
    </lineage>
</organism>
<dbReference type="InterPro" id="IPR027980">
    <property type="entry name" value="RACo_C"/>
</dbReference>
<dbReference type="STRING" id="39060.SAMN05660706_107105"/>
<dbReference type="InterPro" id="IPR040506">
    <property type="entry name" value="RACo_linker"/>
</dbReference>
<feature type="domain" description="RACo-like middle region" evidence="3">
    <location>
        <begin position="108"/>
        <end position="269"/>
    </location>
</feature>
<evidence type="ECO:0000313" key="4">
    <source>
        <dbReference type="EMBL" id="SFR02012.1"/>
    </source>
</evidence>
<dbReference type="Gene3D" id="3.10.20.880">
    <property type="match status" value="1"/>
</dbReference>
<dbReference type="InterPro" id="IPR052911">
    <property type="entry name" value="Corrinoid_activation_enz"/>
</dbReference>
<accession>A0A1I6D9K0</accession>
<dbReference type="InterPro" id="IPR042259">
    <property type="entry name" value="Raco-like_middle_sf"/>
</dbReference>
<dbReference type="EMBL" id="FOYM01000007">
    <property type="protein sequence ID" value="SFR02012.1"/>
    <property type="molecule type" value="Genomic_DNA"/>
</dbReference>
<keyword evidence="5" id="KW-1185">Reference proteome</keyword>
<reference evidence="5" key="1">
    <citation type="submission" date="2016-10" db="EMBL/GenBank/DDBJ databases">
        <authorList>
            <person name="Varghese N."/>
            <person name="Submissions S."/>
        </authorList>
    </citation>
    <scope>NUCLEOTIDE SEQUENCE [LARGE SCALE GENOMIC DNA]</scope>
    <source>
        <strain evidence="5">DSM 3669</strain>
    </source>
</reference>
<evidence type="ECO:0000313" key="5">
    <source>
        <dbReference type="Proteomes" id="UP000199584"/>
    </source>
</evidence>
<dbReference type="AlphaFoldDB" id="A0A1I6D9K0"/>
<protein>
    <submittedName>
        <fullName evidence="4">Uncharacterized 2Fe-2 and 4Fe-4S clusters-containing protein, contains DUF4445 domain</fullName>
    </submittedName>
</protein>
<feature type="domain" description="RACo C-terminal" evidence="1">
    <location>
        <begin position="271"/>
        <end position="520"/>
    </location>
</feature>
<dbReference type="OrthoDB" id="9810588at2"/>
<evidence type="ECO:0000259" key="1">
    <source>
        <dbReference type="Pfam" id="PF14574"/>
    </source>
</evidence>
<evidence type="ECO:0000259" key="2">
    <source>
        <dbReference type="Pfam" id="PF17650"/>
    </source>
</evidence>
<dbReference type="PANTHER" id="PTHR42895:SF1">
    <property type="entry name" value="IRON-SULFUR CLUSTER PROTEIN"/>
    <property type="match status" value="1"/>
</dbReference>
<dbReference type="Gene3D" id="3.30.420.480">
    <property type="entry name" value="Domain of unknown function (DUF4445)"/>
    <property type="match status" value="1"/>
</dbReference>
<gene>
    <name evidence="4" type="ORF">SAMN05660706_107105</name>
</gene>